<dbReference type="InterPro" id="IPR037523">
    <property type="entry name" value="VOC_core"/>
</dbReference>
<name>A0A1W1Z3L3_9FLAO</name>
<proteinExistence type="predicted"/>
<evidence type="ECO:0000313" key="3">
    <source>
        <dbReference type="Proteomes" id="UP000192393"/>
    </source>
</evidence>
<reference evidence="2 3" key="1">
    <citation type="submission" date="2017-04" db="EMBL/GenBank/DDBJ databases">
        <authorList>
            <person name="Afonso C.L."/>
            <person name="Miller P.J."/>
            <person name="Scott M.A."/>
            <person name="Spackman E."/>
            <person name="Goraichik I."/>
            <person name="Dimitrov K.M."/>
            <person name="Suarez D.L."/>
            <person name="Swayne D.E."/>
        </authorList>
    </citation>
    <scope>NUCLEOTIDE SEQUENCE [LARGE SCALE GENOMIC DNA]</scope>
    <source>
        <strain evidence="2 3">CGMCC 1.12708</strain>
    </source>
</reference>
<dbReference type="PROSITE" id="PS51819">
    <property type="entry name" value="VOC"/>
    <property type="match status" value="1"/>
</dbReference>
<feature type="domain" description="VOC" evidence="1">
    <location>
        <begin position="4"/>
        <end position="122"/>
    </location>
</feature>
<dbReference type="InterPro" id="IPR004360">
    <property type="entry name" value="Glyas_Fos-R_dOase_dom"/>
</dbReference>
<dbReference type="OrthoDB" id="9798430at2"/>
<keyword evidence="3" id="KW-1185">Reference proteome</keyword>
<protein>
    <recommendedName>
        <fullName evidence="1">VOC domain-containing protein</fullName>
    </recommendedName>
</protein>
<evidence type="ECO:0000259" key="1">
    <source>
        <dbReference type="PROSITE" id="PS51819"/>
    </source>
</evidence>
<dbReference type="SUPFAM" id="SSF54593">
    <property type="entry name" value="Glyoxalase/Bleomycin resistance protein/Dihydroxybiphenyl dioxygenase"/>
    <property type="match status" value="1"/>
</dbReference>
<dbReference type="InterPro" id="IPR029068">
    <property type="entry name" value="Glyas_Bleomycin-R_OHBP_Dase"/>
</dbReference>
<dbReference type="PANTHER" id="PTHR36503">
    <property type="entry name" value="BLR2520 PROTEIN"/>
    <property type="match status" value="1"/>
</dbReference>
<organism evidence="2 3">
    <name type="scientific">Moheibacter sediminis</name>
    <dbReference type="NCBI Taxonomy" id="1434700"/>
    <lineage>
        <taxon>Bacteria</taxon>
        <taxon>Pseudomonadati</taxon>
        <taxon>Bacteroidota</taxon>
        <taxon>Flavobacteriia</taxon>
        <taxon>Flavobacteriales</taxon>
        <taxon>Weeksellaceae</taxon>
        <taxon>Moheibacter</taxon>
    </lineage>
</organism>
<accession>A0A1W1Z3L3</accession>
<dbReference type="STRING" id="1434700.SAMN06296427_102172"/>
<dbReference type="RefSeq" id="WP_084016307.1">
    <property type="nucleotide sequence ID" value="NZ_FWXS01000002.1"/>
</dbReference>
<dbReference type="AlphaFoldDB" id="A0A1W1Z3L3"/>
<evidence type="ECO:0000313" key="2">
    <source>
        <dbReference type="EMBL" id="SMC42973.1"/>
    </source>
</evidence>
<sequence>MRPKINFITLAAENLEKSIAFYKNAFQLSISDKNENLCLFEMEDDFYLVLSQKEDFAKQVNDFKGSSGFILSNSVASKKEMEQVVSKAEKFGAKRVKELNEEWGDSITIMDLDGHHWEIVYTKD</sequence>
<dbReference type="PANTHER" id="PTHR36503:SF1">
    <property type="entry name" value="BLR2520 PROTEIN"/>
    <property type="match status" value="1"/>
</dbReference>
<dbReference type="Pfam" id="PF00903">
    <property type="entry name" value="Glyoxalase"/>
    <property type="match status" value="1"/>
</dbReference>
<dbReference type="Gene3D" id="3.10.180.10">
    <property type="entry name" value="2,3-Dihydroxybiphenyl 1,2-Dioxygenase, domain 1"/>
    <property type="match status" value="1"/>
</dbReference>
<dbReference type="EMBL" id="FWXS01000002">
    <property type="protein sequence ID" value="SMC42973.1"/>
    <property type="molecule type" value="Genomic_DNA"/>
</dbReference>
<dbReference type="Proteomes" id="UP000192393">
    <property type="component" value="Unassembled WGS sequence"/>
</dbReference>
<gene>
    <name evidence="2" type="ORF">SAMN06296427_102172</name>
</gene>